<keyword evidence="4" id="KW-1185">Reference proteome</keyword>
<dbReference type="InterPro" id="IPR052160">
    <property type="entry name" value="Gypsy_RT_Integrase-like"/>
</dbReference>
<dbReference type="Pfam" id="PF17921">
    <property type="entry name" value="Integrase_H2C2"/>
    <property type="match status" value="1"/>
</dbReference>
<protein>
    <recommendedName>
        <fullName evidence="1">Gypsy retrotransposon integrase-like protein 1</fullName>
    </recommendedName>
</protein>
<evidence type="ECO:0000313" key="4">
    <source>
        <dbReference type="Proteomes" id="UP001174136"/>
    </source>
</evidence>
<gene>
    <name evidence="3" type="primary">GIN1_0</name>
    <name evidence="3" type="ORF">N1851_016987</name>
</gene>
<dbReference type="Gene3D" id="1.10.340.70">
    <property type="match status" value="1"/>
</dbReference>
<accession>A0AA47MR40</accession>
<organism evidence="3 4">
    <name type="scientific">Merluccius polli</name>
    <name type="common">Benguela hake</name>
    <name type="synonym">Merluccius cadenati</name>
    <dbReference type="NCBI Taxonomy" id="89951"/>
    <lineage>
        <taxon>Eukaryota</taxon>
        <taxon>Metazoa</taxon>
        <taxon>Chordata</taxon>
        <taxon>Craniata</taxon>
        <taxon>Vertebrata</taxon>
        <taxon>Euteleostomi</taxon>
        <taxon>Actinopterygii</taxon>
        <taxon>Neopterygii</taxon>
        <taxon>Teleostei</taxon>
        <taxon>Neoteleostei</taxon>
        <taxon>Acanthomorphata</taxon>
        <taxon>Zeiogadaria</taxon>
        <taxon>Gadariae</taxon>
        <taxon>Gadiformes</taxon>
        <taxon>Gadoidei</taxon>
        <taxon>Merlucciidae</taxon>
        <taxon>Merluccius</taxon>
    </lineage>
</organism>
<dbReference type="FunFam" id="1.10.340.70:FF:000001">
    <property type="entry name" value="Retrovirus-related Pol polyprotein from transposon gypsy-like Protein"/>
    <property type="match status" value="1"/>
</dbReference>
<dbReference type="InterPro" id="IPR041588">
    <property type="entry name" value="Integrase_H2C2"/>
</dbReference>
<feature type="domain" description="Integrase zinc-binding" evidence="2">
    <location>
        <begin position="64"/>
        <end position="116"/>
    </location>
</feature>
<evidence type="ECO:0000256" key="1">
    <source>
        <dbReference type="ARBA" id="ARBA00039658"/>
    </source>
</evidence>
<proteinExistence type="predicted"/>
<name>A0AA47MR40_MERPO</name>
<sequence>MDPQLHEDILQYKVNGKYKSDLTRAEKSEIRRKASRYHVEGGALYYIKGSGDVKTKVVCGVEEANAIFVDFHDSPTGAHSGQKKTRDAISKRFHWPGMTTDIDKWVAECAVCQSTQRLIKQEVQYTPIKV</sequence>
<comment type="caution">
    <text evidence="3">The sequence shown here is derived from an EMBL/GenBank/DDBJ whole genome shotgun (WGS) entry which is preliminary data.</text>
</comment>
<dbReference type="AlphaFoldDB" id="A0AA47MR40"/>
<evidence type="ECO:0000313" key="3">
    <source>
        <dbReference type="EMBL" id="KAK0144645.1"/>
    </source>
</evidence>
<dbReference type="EMBL" id="JAOPHQ010003127">
    <property type="protein sequence ID" value="KAK0144645.1"/>
    <property type="molecule type" value="Genomic_DNA"/>
</dbReference>
<reference evidence="3" key="1">
    <citation type="journal article" date="2023" name="Front. Mar. Sci.">
        <title>A new Merluccius polli reference genome to investigate the effects of global change in West African waters.</title>
        <authorList>
            <person name="Mateo J.L."/>
            <person name="Blanco-Fernandez C."/>
            <person name="Garcia-Vazquez E."/>
            <person name="Machado-Schiaffino G."/>
        </authorList>
    </citation>
    <scope>NUCLEOTIDE SEQUENCE</scope>
    <source>
        <strain evidence="3">C29</strain>
        <tissue evidence="3">Fin</tissue>
    </source>
</reference>
<dbReference type="PANTHER" id="PTHR47266">
    <property type="entry name" value="ENDONUCLEASE-RELATED"/>
    <property type="match status" value="1"/>
</dbReference>
<dbReference type="Proteomes" id="UP001174136">
    <property type="component" value="Unassembled WGS sequence"/>
</dbReference>
<evidence type="ECO:0000259" key="2">
    <source>
        <dbReference type="Pfam" id="PF17921"/>
    </source>
</evidence>